<dbReference type="Proteomes" id="UP001497680">
    <property type="component" value="Unassembled WGS sequence"/>
</dbReference>
<keyword evidence="2" id="KW-1185">Reference proteome</keyword>
<comment type="caution">
    <text evidence="1">The sequence shown here is derived from an EMBL/GenBank/DDBJ whole genome shotgun (WGS) entry which is preliminary data.</text>
</comment>
<protein>
    <submittedName>
        <fullName evidence="1">Uncharacterized protein</fullName>
    </submittedName>
</protein>
<organism evidence="1 2">
    <name type="scientific">Hypoxylon rubiginosum</name>
    <dbReference type="NCBI Taxonomy" id="110542"/>
    <lineage>
        <taxon>Eukaryota</taxon>
        <taxon>Fungi</taxon>
        <taxon>Dikarya</taxon>
        <taxon>Ascomycota</taxon>
        <taxon>Pezizomycotina</taxon>
        <taxon>Sordariomycetes</taxon>
        <taxon>Xylariomycetidae</taxon>
        <taxon>Xylariales</taxon>
        <taxon>Hypoxylaceae</taxon>
        <taxon>Hypoxylon</taxon>
    </lineage>
</organism>
<gene>
    <name evidence="1" type="ORF">F4821DRAFT_245633</name>
</gene>
<name>A0ACC0CRT8_9PEZI</name>
<dbReference type="EMBL" id="MU394358">
    <property type="protein sequence ID" value="KAI6083099.1"/>
    <property type="molecule type" value="Genomic_DNA"/>
</dbReference>
<sequence>MMQEAKDTGPDLYDSASVADSTTAGELTPPHSVSMADDFVDYLDSPEPDNKTGAPWPGNTYIIRDPDSQRQITLVRGQLRLAPHLGNQGGYHWECIEKDGWLGFRSPSDHLHIGHDNRRNFIASAKDHKPWEYFNTRAHPKGGHILLVVHGWQQWKMAISKDGHGLIETMDEGTAWEFVKVVSRFHP</sequence>
<proteinExistence type="predicted"/>
<evidence type="ECO:0000313" key="1">
    <source>
        <dbReference type="EMBL" id="KAI6083099.1"/>
    </source>
</evidence>
<accession>A0ACC0CRT8</accession>
<reference evidence="1 2" key="1">
    <citation type="journal article" date="2022" name="New Phytol.">
        <title>Ecological generalism drives hyperdiversity of secondary metabolite gene clusters in xylarialean endophytes.</title>
        <authorList>
            <person name="Franco M.E.E."/>
            <person name="Wisecaver J.H."/>
            <person name="Arnold A.E."/>
            <person name="Ju Y.M."/>
            <person name="Slot J.C."/>
            <person name="Ahrendt S."/>
            <person name="Moore L.P."/>
            <person name="Eastman K.E."/>
            <person name="Scott K."/>
            <person name="Konkel Z."/>
            <person name="Mondo S.J."/>
            <person name="Kuo A."/>
            <person name="Hayes R.D."/>
            <person name="Haridas S."/>
            <person name="Andreopoulos B."/>
            <person name="Riley R."/>
            <person name="LaButti K."/>
            <person name="Pangilinan J."/>
            <person name="Lipzen A."/>
            <person name="Amirebrahimi M."/>
            <person name="Yan J."/>
            <person name="Adam C."/>
            <person name="Keymanesh K."/>
            <person name="Ng V."/>
            <person name="Louie K."/>
            <person name="Northen T."/>
            <person name="Drula E."/>
            <person name="Henrissat B."/>
            <person name="Hsieh H.M."/>
            <person name="Youens-Clark K."/>
            <person name="Lutzoni F."/>
            <person name="Miadlikowska J."/>
            <person name="Eastwood D.C."/>
            <person name="Hamelin R.C."/>
            <person name="Grigoriev I.V."/>
            <person name="U'Ren J.M."/>
        </authorList>
    </citation>
    <scope>NUCLEOTIDE SEQUENCE [LARGE SCALE GENOMIC DNA]</scope>
    <source>
        <strain evidence="1 2">ER1909</strain>
    </source>
</reference>
<evidence type="ECO:0000313" key="2">
    <source>
        <dbReference type="Proteomes" id="UP001497680"/>
    </source>
</evidence>